<keyword evidence="2 5" id="KW-0378">Hydrolase</keyword>
<dbReference type="Gene3D" id="3.40.50.300">
    <property type="entry name" value="P-loop containing nucleotide triphosphate hydrolases"/>
    <property type="match status" value="2"/>
</dbReference>
<dbReference type="PANTHER" id="PTHR24031">
    <property type="entry name" value="RNA HELICASE"/>
    <property type="match status" value="1"/>
</dbReference>
<dbReference type="EC" id="3.6.4.13" evidence="5"/>
<dbReference type="GO" id="GO:0016787">
    <property type="term" value="F:hydrolase activity"/>
    <property type="evidence" value="ECO:0007669"/>
    <property type="project" value="UniProtKB-KW"/>
</dbReference>
<dbReference type="SMART" id="SM00487">
    <property type="entry name" value="DEXDc"/>
    <property type="match status" value="1"/>
</dbReference>
<comment type="catalytic activity">
    <reaction evidence="5">
        <text>ATP + H2O = ADP + phosphate + H(+)</text>
        <dbReference type="Rhea" id="RHEA:13065"/>
        <dbReference type="ChEBI" id="CHEBI:15377"/>
        <dbReference type="ChEBI" id="CHEBI:15378"/>
        <dbReference type="ChEBI" id="CHEBI:30616"/>
        <dbReference type="ChEBI" id="CHEBI:43474"/>
        <dbReference type="ChEBI" id="CHEBI:456216"/>
        <dbReference type="EC" id="3.6.4.13"/>
    </reaction>
</comment>
<feature type="domain" description="Helicase C-terminal" evidence="7">
    <location>
        <begin position="229"/>
        <end position="383"/>
    </location>
</feature>
<feature type="domain" description="Helicase ATP-binding" evidence="6">
    <location>
        <begin position="9"/>
        <end position="203"/>
    </location>
</feature>
<keyword evidence="1 5" id="KW-0547">Nucleotide-binding</keyword>
<dbReference type="PROSITE" id="PS51192">
    <property type="entry name" value="HELICASE_ATP_BIND_1"/>
    <property type="match status" value="1"/>
</dbReference>
<evidence type="ECO:0000256" key="2">
    <source>
        <dbReference type="ARBA" id="ARBA00022801"/>
    </source>
</evidence>
<dbReference type="Proteomes" id="UP000218209">
    <property type="component" value="Unassembled WGS sequence"/>
</dbReference>
<dbReference type="InterPro" id="IPR001650">
    <property type="entry name" value="Helicase_C-like"/>
</dbReference>
<evidence type="ECO:0000313" key="9">
    <source>
        <dbReference type="Proteomes" id="UP000218209"/>
    </source>
</evidence>
<dbReference type="AlphaFoldDB" id="A0A1X6NPA8"/>
<keyword evidence="3 5" id="KW-0067">ATP-binding</keyword>
<dbReference type="OrthoDB" id="193716at2759"/>
<dbReference type="SUPFAM" id="SSF52540">
    <property type="entry name" value="P-loop containing nucleoside triphosphate hydrolases"/>
    <property type="match status" value="1"/>
</dbReference>
<gene>
    <name evidence="8" type="ORF">BU14_0766s0001</name>
</gene>
<name>A0A1X6NPA8_PORUM</name>
<evidence type="ECO:0000313" key="8">
    <source>
        <dbReference type="EMBL" id="OSX70405.1"/>
    </source>
</evidence>
<keyword evidence="4 5" id="KW-0694">RNA-binding</keyword>
<evidence type="ECO:0000256" key="4">
    <source>
        <dbReference type="ARBA" id="ARBA00022884"/>
    </source>
</evidence>
<dbReference type="Pfam" id="PF00270">
    <property type="entry name" value="DEAD"/>
    <property type="match status" value="1"/>
</dbReference>
<proteinExistence type="inferred from homology"/>
<reference evidence="8 9" key="1">
    <citation type="submission" date="2017-03" db="EMBL/GenBank/DDBJ databases">
        <title>WGS assembly of Porphyra umbilicalis.</title>
        <authorList>
            <person name="Brawley S.H."/>
            <person name="Blouin N.A."/>
            <person name="Ficko-Blean E."/>
            <person name="Wheeler G.L."/>
            <person name="Lohr M."/>
            <person name="Goodson H.V."/>
            <person name="Jenkins J.W."/>
            <person name="Blaby-Haas C.E."/>
            <person name="Helliwell K.E."/>
            <person name="Chan C."/>
            <person name="Marriage T."/>
            <person name="Bhattacharya D."/>
            <person name="Klein A.S."/>
            <person name="Badis Y."/>
            <person name="Brodie J."/>
            <person name="Cao Y."/>
            <person name="Collen J."/>
            <person name="Dittami S.M."/>
            <person name="Gachon C.M."/>
            <person name="Green B.R."/>
            <person name="Karpowicz S."/>
            <person name="Kim J.W."/>
            <person name="Kudahl U."/>
            <person name="Lin S."/>
            <person name="Michel G."/>
            <person name="Mittag M."/>
            <person name="Olson B.J."/>
            <person name="Pangilinan J."/>
            <person name="Peng Y."/>
            <person name="Qiu H."/>
            <person name="Shu S."/>
            <person name="Singer J.T."/>
            <person name="Smith A.G."/>
            <person name="Sprecher B.N."/>
            <person name="Wagner V."/>
            <person name="Wang W."/>
            <person name="Wang Z.-Y."/>
            <person name="Yan J."/>
            <person name="Yarish C."/>
            <person name="Zoeuner-Riek S."/>
            <person name="Zhuang Y."/>
            <person name="Zou Y."/>
            <person name="Lindquist E.A."/>
            <person name="Grimwood J."/>
            <person name="Barry K."/>
            <person name="Rokhsar D.S."/>
            <person name="Schmutz J."/>
            <person name="Stiller J.W."/>
            <person name="Grossman A.R."/>
            <person name="Prochnik S.E."/>
        </authorList>
    </citation>
    <scope>NUCLEOTIDE SEQUENCE [LARGE SCALE GENOMIC DNA]</scope>
    <source>
        <strain evidence="8">4086291</strain>
    </source>
</reference>
<comment type="function">
    <text evidence="5">RNA helicase.</text>
</comment>
<evidence type="ECO:0000256" key="5">
    <source>
        <dbReference type="RuleBase" id="RU365068"/>
    </source>
</evidence>
<protein>
    <recommendedName>
        <fullName evidence="5">ATP-dependent RNA helicase</fullName>
        <ecNumber evidence="5">3.6.4.13</ecNumber>
    </recommendedName>
</protein>
<dbReference type="SMART" id="SM00490">
    <property type="entry name" value="HELICc"/>
    <property type="match status" value="1"/>
</dbReference>
<dbReference type="InterPro" id="IPR011545">
    <property type="entry name" value="DEAD/DEAH_box_helicase_dom"/>
</dbReference>
<dbReference type="PROSITE" id="PS51194">
    <property type="entry name" value="HELICASE_CTER"/>
    <property type="match status" value="1"/>
</dbReference>
<dbReference type="InterPro" id="IPR014001">
    <property type="entry name" value="Helicase_ATP-bd"/>
</dbReference>
<dbReference type="Pfam" id="PF00271">
    <property type="entry name" value="Helicase_C"/>
    <property type="match status" value="1"/>
</dbReference>
<comment type="domain">
    <text evidence="5">The Q motif is unique to and characteristic of the DEAD box family of RNA helicases and controls ATP binding and hydrolysis.</text>
</comment>
<dbReference type="GO" id="GO:0003723">
    <property type="term" value="F:RNA binding"/>
    <property type="evidence" value="ECO:0007669"/>
    <property type="project" value="UniProtKB-UniRule"/>
</dbReference>
<evidence type="ECO:0000259" key="6">
    <source>
        <dbReference type="PROSITE" id="PS51192"/>
    </source>
</evidence>
<dbReference type="GO" id="GO:0003724">
    <property type="term" value="F:RNA helicase activity"/>
    <property type="evidence" value="ECO:0007669"/>
    <property type="project" value="UniProtKB-EC"/>
</dbReference>
<evidence type="ECO:0000259" key="7">
    <source>
        <dbReference type="PROSITE" id="PS51194"/>
    </source>
</evidence>
<comment type="similarity">
    <text evidence="5">Belongs to the DEAD box helicase family.</text>
</comment>
<evidence type="ECO:0000256" key="1">
    <source>
        <dbReference type="ARBA" id="ARBA00022741"/>
    </source>
</evidence>
<dbReference type="InterPro" id="IPR027417">
    <property type="entry name" value="P-loop_NTPase"/>
</dbReference>
<accession>A0A1X6NPA8</accession>
<organism evidence="8 9">
    <name type="scientific">Porphyra umbilicalis</name>
    <name type="common">Purple laver</name>
    <name type="synonym">Red alga</name>
    <dbReference type="NCBI Taxonomy" id="2786"/>
    <lineage>
        <taxon>Eukaryota</taxon>
        <taxon>Rhodophyta</taxon>
        <taxon>Bangiophyceae</taxon>
        <taxon>Bangiales</taxon>
        <taxon>Bangiaceae</taxon>
        <taxon>Porphyra</taxon>
    </lineage>
</organism>
<evidence type="ECO:0000256" key="3">
    <source>
        <dbReference type="ARBA" id="ARBA00022840"/>
    </source>
</evidence>
<dbReference type="CDD" id="cd18787">
    <property type="entry name" value="SF2_C_DEAD"/>
    <property type="match status" value="1"/>
</dbReference>
<keyword evidence="5" id="KW-0347">Helicase</keyword>
<keyword evidence="9" id="KW-1185">Reference proteome</keyword>
<dbReference type="EMBL" id="KV919262">
    <property type="protein sequence ID" value="OSX70405.1"/>
    <property type="molecule type" value="Genomic_DNA"/>
</dbReference>
<dbReference type="GO" id="GO:0005524">
    <property type="term" value="F:ATP binding"/>
    <property type="evidence" value="ECO:0007669"/>
    <property type="project" value="UniProtKB-UniRule"/>
</dbReference>
<sequence length="626" mass="64401">MTLIQAESIPVSLRGGDVLCKAKTGSGKTLAFLLPALHRALTDAPAGGGGGGGGRAVVPVLVVSPTRELAQQIAAEAAVLLSTTRAADGAGPAVQCVVGGTNVRADRAALRRRMPLVLVGTPGRLNDHLQSHETGLSAALRGLTSLVFDEADQLLDMGFRPAIEQLLAGLPPKGTRQTLLFSATMPKDVRSMVALALRPDYTTVDCVGEAEATNVHVTQAFAVVPIVHQLPALLAALRSARREHPDTFKVIVFFTTARMTQLAAALFTDLGLPVLEIHSRKSQGARAAVARTFAAGARMVLFTSDVSARGVDYDDVTHVIQVGCPSDAAQYVHRLGRTGRAGKAGAGLLLLADFEAPFLAALAALPVGRLPAGGLPPPADLQATAGEMAAAVAAMPDATAAAAYQAWLGFYAMGLKRFGWSKTQLVAHANAWYGDVCGRPRAPPLLARTVGKMGLKGTPGLVVEGGGGGGGRGGGGAGGAAAAAAAVGVGGAGGQGGGGGAALSTGRWGWSQPYAGRRGFGSHRRSGRRTEAPACPSWRRLAIWMAPLPRVPTLVCPERRLLGARPFGVTGSVHAEGASGRAACTCGRGRLRKCRSRALRSGSSRSLSAAWERNRCTLASGQRRSF</sequence>